<keyword evidence="3" id="KW-1185">Reference proteome</keyword>
<name>A0A9P6JK74_9AGAR</name>
<reference evidence="2" key="1">
    <citation type="submission" date="2020-11" db="EMBL/GenBank/DDBJ databases">
        <authorList>
            <consortium name="DOE Joint Genome Institute"/>
            <person name="Ahrendt S."/>
            <person name="Riley R."/>
            <person name="Andreopoulos W."/>
            <person name="Labutti K."/>
            <person name="Pangilinan J."/>
            <person name="Ruiz-Duenas F.J."/>
            <person name="Barrasa J.M."/>
            <person name="Sanchez-Garcia M."/>
            <person name="Camarero S."/>
            <person name="Miyauchi S."/>
            <person name="Serrano A."/>
            <person name="Linde D."/>
            <person name="Babiker R."/>
            <person name="Drula E."/>
            <person name="Ayuso-Fernandez I."/>
            <person name="Pacheco R."/>
            <person name="Padilla G."/>
            <person name="Ferreira P."/>
            <person name="Barriuso J."/>
            <person name="Kellner H."/>
            <person name="Castanera R."/>
            <person name="Alfaro M."/>
            <person name="Ramirez L."/>
            <person name="Pisabarro A.G."/>
            <person name="Kuo A."/>
            <person name="Tritt A."/>
            <person name="Lipzen A."/>
            <person name="He G."/>
            <person name="Yan M."/>
            <person name="Ng V."/>
            <person name="Cullen D."/>
            <person name="Martin F."/>
            <person name="Rosso M.-N."/>
            <person name="Henrissat B."/>
            <person name="Hibbett D."/>
            <person name="Martinez A.T."/>
            <person name="Grigoriev I.V."/>
        </authorList>
    </citation>
    <scope>NUCLEOTIDE SEQUENCE</scope>
    <source>
        <strain evidence="2">CBS 506.95</strain>
    </source>
</reference>
<evidence type="ECO:0000313" key="3">
    <source>
        <dbReference type="Proteomes" id="UP000807306"/>
    </source>
</evidence>
<accession>A0A9P6JK74</accession>
<evidence type="ECO:0000313" key="2">
    <source>
        <dbReference type="EMBL" id="KAF9523951.1"/>
    </source>
</evidence>
<sequence length="215" mass="23994">MPAQTSASLAEISPFYEPGAPPPTLPILIAQTEVGNIDIPTKLLATEEIGPGPTVSRSNRSKARFAPYSKPSSTRLHSNQSLPQLEDESELSSLSSDSSEESDDDVSQLIPKPEGEAGRPGRGGYNLERALKWDHKQYQRVKKFIKKLVRENLDTAQSFSSQESSLIRKVEGLAAEKYKELHLYTNLWPATDMIRLELKYTSSRTRSLPLGNRRR</sequence>
<dbReference type="Proteomes" id="UP000807306">
    <property type="component" value="Unassembled WGS sequence"/>
</dbReference>
<organism evidence="2 3">
    <name type="scientific">Crepidotus variabilis</name>
    <dbReference type="NCBI Taxonomy" id="179855"/>
    <lineage>
        <taxon>Eukaryota</taxon>
        <taxon>Fungi</taxon>
        <taxon>Dikarya</taxon>
        <taxon>Basidiomycota</taxon>
        <taxon>Agaricomycotina</taxon>
        <taxon>Agaricomycetes</taxon>
        <taxon>Agaricomycetidae</taxon>
        <taxon>Agaricales</taxon>
        <taxon>Agaricineae</taxon>
        <taxon>Crepidotaceae</taxon>
        <taxon>Crepidotus</taxon>
    </lineage>
</organism>
<gene>
    <name evidence="2" type="ORF">CPB83DRAFT_949053</name>
</gene>
<protein>
    <submittedName>
        <fullName evidence="2">Uncharacterized protein</fullName>
    </submittedName>
</protein>
<dbReference type="AlphaFoldDB" id="A0A9P6JK74"/>
<proteinExistence type="predicted"/>
<feature type="compositionally biased region" description="Polar residues" evidence="1">
    <location>
        <begin position="70"/>
        <end position="79"/>
    </location>
</feature>
<dbReference type="OrthoDB" id="2686745at2759"/>
<comment type="caution">
    <text evidence="2">The sequence shown here is derived from an EMBL/GenBank/DDBJ whole genome shotgun (WGS) entry which is preliminary data.</text>
</comment>
<feature type="region of interest" description="Disordered" evidence="1">
    <location>
        <begin position="1"/>
        <end position="26"/>
    </location>
</feature>
<dbReference type="EMBL" id="MU157907">
    <property type="protein sequence ID" value="KAF9523951.1"/>
    <property type="molecule type" value="Genomic_DNA"/>
</dbReference>
<evidence type="ECO:0000256" key="1">
    <source>
        <dbReference type="SAM" id="MobiDB-lite"/>
    </source>
</evidence>
<feature type="region of interest" description="Disordered" evidence="1">
    <location>
        <begin position="44"/>
        <end position="124"/>
    </location>
</feature>